<protein>
    <submittedName>
        <fullName evidence="1">Uncharacterized protein</fullName>
    </submittedName>
</protein>
<accession>A0A235B1M5</accession>
<feature type="non-terminal residue" evidence="1">
    <location>
        <position position="1"/>
    </location>
</feature>
<evidence type="ECO:0000313" key="1">
    <source>
        <dbReference type="EMBL" id="OYD06184.1"/>
    </source>
</evidence>
<dbReference type="GO" id="GO:0009236">
    <property type="term" value="P:cobalamin biosynthetic process"/>
    <property type="evidence" value="ECO:0007669"/>
    <property type="project" value="UniProtKB-UniPathway"/>
</dbReference>
<gene>
    <name evidence="1" type="ORF">CHM34_17720</name>
</gene>
<dbReference type="GO" id="GO:0008818">
    <property type="term" value="F:cobalamin 5'-phosphate synthase activity"/>
    <property type="evidence" value="ECO:0007669"/>
    <property type="project" value="InterPro"/>
</dbReference>
<sequence length="50" mass="5232">LLIAGVVTVTGWLAFVARRRLGGMTGDVYGAVAESTEAVILLLWLQVGGM</sequence>
<dbReference type="InterPro" id="IPR003805">
    <property type="entry name" value="CobS"/>
</dbReference>
<dbReference type="OrthoDB" id="9794626at2"/>
<proteinExistence type="predicted"/>
<dbReference type="Proteomes" id="UP000215459">
    <property type="component" value="Unassembled WGS sequence"/>
</dbReference>
<keyword evidence="2" id="KW-1185">Reference proteome</keyword>
<comment type="caution">
    <text evidence="1">The sequence shown here is derived from an EMBL/GenBank/DDBJ whole genome shotgun (WGS) entry which is preliminary data.</text>
</comment>
<dbReference type="Pfam" id="PF02654">
    <property type="entry name" value="CobS"/>
    <property type="match status" value="1"/>
</dbReference>
<dbReference type="AlphaFoldDB" id="A0A235B1M5"/>
<dbReference type="UniPathway" id="UPA00148">
    <property type="reaction ID" value="UER00238"/>
</dbReference>
<dbReference type="EMBL" id="NOWF01000017">
    <property type="protein sequence ID" value="OYD06184.1"/>
    <property type="molecule type" value="Genomic_DNA"/>
</dbReference>
<dbReference type="GO" id="GO:0051073">
    <property type="term" value="F:adenosylcobinamide-GDP ribazoletransferase activity"/>
    <property type="evidence" value="ECO:0007669"/>
    <property type="project" value="InterPro"/>
</dbReference>
<name>A0A235B1M5_9BACL</name>
<organism evidence="1 2">
    <name type="scientific">Paludifilum halophilum</name>
    <dbReference type="NCBI Taxonomy" id="1642702"/>
    <lineage>
        <taxon>Bacteria</taxon>
        <taxon>Bacillati</taxon>
        <taxon>Bacillota</taxon>
        <taxon>Bacilli</taxon>
        <taxon>Bacillales</taxon>
        <taxon>Thermoactinomycetaceae</taxon>
        <taxon>Paludifilum</taxon>
    </lineage>
</organism>
<evidence type="ECO:0000313" key="2">
    <source>
        <dbReference type="Proteomes" id="UP000215459"/>
    </source>
</evidence>
<reference evidence="1 2" key="1">
    <citation type="submission" date="2017-07" db="EMBL/GenBank/DDBJ databases">
        <title>The genome sequence of Paludifilum halophilum highlights mechanisms for microbial adaptation to high salt environemnts.</title>
        <authorList>
            <person name="Belbahri L."/>
        </authorList>
    </citation>
    <scope>NUCLEOTIDE SEQUENCE [LARGE SCALE GENOMIC DNA]</scope>
    <source>
        <strain evidence="1 2">DSM 102817</strain>
    </source>
</reference>